<dbReference type="Proteomes" id="UP001347796">
    <property type="component" value="Unassembled WGS sequence"/>
</dbReference>
<dbReference type="GO" id="GO:0016020">
    <property type="term" value="C:membrane"/>
    <property type="evidence" value="ECO:0007669"/>
    <property type="project" value="UniProtKB-SubCell"/>
</dbReference>
<feature type="transmembrane region" description="Helical" evidence="3">
    <location>
        <begin position="382"/>
        <end position="401"/>
    </location>
</feature>
<dbReference type="InterPro" id="IPR036259">
    <property type="entry name" value="MFS_trans_sf"/>
</dbReference>
<reference evidence="5 6" key="1">
    <citation type="submission" date="2024-01" db="EMBL/GenBank/DDBJ databases">
        <title>The genome of the rayed Mediterranean limpet Patella caerulea (Linnaeus, 1758).</title>
        <authorList>
            <person name="Anh-Thu Weber A."/>
            <person name="Halstead-Nussloch G."/>
        </authorList>
    </citation>
    <scope>NUCLEOTIDE SEQUENCE [LARGE SCALE GENOMIC DNA]</scope>
    <source>
        <strain evidence="5">AATW-2023a</strain>
        <tissue evidence="5">Whole specimen</tissue>
    </source>
</reference>
<dbReference type="CDD" id="cd17352">
    <property type="entry name" value="MFS_MCT_SLC16"/>
    <property type="match status" value="1"/>
</dbReference>
<sequence>MEGKNINKSSPLIDDNGKDDKGKESPIDHGWAWVIMFACFMTNTMCMGYIRTFGILFVEYRERFETSAATTALTMGFRSGVQSITALLVHNIILEFITVRSVVAVGGFIYGINIILKVLAPDITYVILTECILAGAAHGMVFSPTFVILGQYFNKYRSFATAFATCGSSLGGMLFAPMLNYLLDTEGYSGALLIYGGLMLNIIPFACLFRPLKPEEMQKDDECSETDTIDPTLTVADVGSFYGLNLIASSSTFVTPKLLSNSENNIVVDKRFPLDKNLDDSIYKSASVSHINKVILLDSVLRLNVQKQRILNQERDKSEIVTKTIPGLFLKLIKVFDFRLFQDCRFLIISAFTFFGPISAGTGGVLLPPLNKEMGLHNTQSSNLLMVLAAVDLCSRFIIGIIADRNWIRKQNIVIISLIILGVSFQFVGFCTDFPRLVVFTVVMGLFSGAYFALLTVILIDIVGLAKLSPVLGFVQLYGGISSVAMFPLLGLLRDVTGSYVAAYQFLGATAFVSALFLLMEPLVRRHRKKAKETPGVSVAKIEDGD</sequence>
<dbReference type="PROSITE" id="PS50850">
    <property type="entry name" value="MFS"/>
    <property type="match status" value="1"/>
</dbReference>
<keyword evidence="3" id="KW-0812">Transmembrane</keyword>
<feature type="transmembrane region" description="Helical" evidence="3">
    <location>
        <begin position="161"/>
        <end position="182"/>
    </location>
</feature>
<dbReference type="InterPro" id="IPR020846">
    <property type="entry name" value="MFS_dom"/>
</dbReference>
<name>A0AAN8JZ56_PATCE</name>
<feature type="transmembrane region" description="Helical" evidence="3">
    <location>
        <begin position="471"/>
        <end position="490"/>
    </location>
</feature>
<evidence type="ECO:0000256" key="2">
    <source>
        <dbReference type="SAM" id="MobiDB-lite"/>
    </source>
</evidence>
<feature type="transmembrane region" description="Helical" evidence="3">
    <location>
        <begin position="101"/>
        <end position="119"/>
    </location>
</feature>
<comment type="caution">
    <text evidence="5">The sequence shown here is derived from an EMBL/GenBank/DDBJ whole genome shotgun (WGS) entry which is preliminary data.</text>
</comment>
<feature type="region of interest" description="Disordered" evidence="2">
    <location>
        <begin position="1"/>
        <end position="24"/>
    </location>
</feature>
<organism evidence="5 6">
    <name type="scientific">Patella caerulea</name>
    <name type="common">Rayed Mediterranean limpet</name>
    <dbReference type="NCBI Taxonomy" id="87958"/>
    <lineage>
        <taxon>Eukaryota</taxon>
        <taxon>Metazoa</taxon>
        <taxon>Spiralia</taxon>
        <taxon>Lophotrochozoa</taxon>
        <taxon>Mollusca</taxon>
        <taxon>Gastropoda</taxon>
        <taxon>Patellogastropoda</taxon>
        <taxon>Patelloidea</taxon>
        <taxon>Patellidae</taxon>
        <taxon>Patella</taxon>
    </lineage>
</organism>
<keyword evidence="3" id="KW-1133">Transmembrane helix</keyword>
<protein>
    <recommendedName>
        <fullName evidence="4">Major facilitator superfamily (MFS) profile domain-containing protein</fullName>
    </recommendedName>
</protein>
<dbReference type="GO" id="GO:0008028">
    <property type="term" value="F:monocarboxylic acid transmembrane transporter activity"/>
    <property type="evidence" value="ECO:0007669"/>
    <property type="project" value="TreeGrafter"/>
</dbReference>
<dbReference type="Gene3D" id="1.20.1250.20">
    <property type="entry name" value="MFS general substrate transporter like domains"/>
    <property type="match status" value="2"/>
</dbReference>
<dbReference type="PANTHER" id="PTHR11360:SF284">
    <property type="entry name" value="EG:103B4.3 PROTEIN-RELATED"/>
    <property type="match status" value="1"/>
</dbReference>
<feature type="compositionally biased region" description="Basic and acidic residues" evidence="2">
    <location>
        <begin position="15"/>
        <end position="24"/>
    </location>
</feature>
<gene>
    <name evidence="5" type="ORF">SNE40_009495</name>
</gene>
<feature type="transmembrane region" description="Helical" evidence="3">
    <location>
        <begin position="346"/>
        <end position="370"/>
    </location>
</feature>
<evidence type="ECO:0000256" key="3">
    <source>
        <dbReference type="SAM" id="Phobius"/>
    </source>
</evidence>
<comment type="subcellular location">
    <subcellularLocation>
        <location evidence="1">Membrane</location>
        <topology evidence="1">Multi-pass membrane protein</topology>
    </subcellularLocation>
</comment>
<feature type="transmembrane region" description="Helical" evidence="3">
    <location>
        <begin position="70"/>
        <end position="89"/>
    </location>
</feature>
<feature type="transmembrane region" description="Helical" evidence="3">
    <location>
        <begin position="502"/>
        <end position="520"/>
    </location>
</feature>
<dbReference type="AlphaFoldDB" id="A0AAN8JZ56"/>
<dbReference type="SUPFAM" id="SSF103473">
    <property type="entry name" value="MFS general substrate transporter"/>
    <property type="match status" value="1"/>
</dbReference>
<proteinExistence type="predicted"/>
<dbReference type="EMBL" id="JAZGQO010000007">
    <property type="protein sequence ID" value="KAK6181688.1"/>
    <property type="molecule type" value="Genomic_DNA"/>
</dbReference>
<keyword evidence="3" id="KW-0472">Membrane</keyword>
<feature type="transmembrane region" description="Helical" evidence="3">
    <location>
        <begin position="437"/>
        <end position="459"/>
    </location>
</feature>
<dbReference type="InterPro" id="IPR050327">
    <property type="entry name" value="Proton-linked_MCT"/>
</dbReference>
<feature type="transmembrane region" description="Helical" evidence="3">
    <location>
        <begin position="188"/>
        <end position="209"/>
    </location>
</feature>
<dbReference type="InterPro" id="IPR011701">
    <property type="entry name" value="MFS"/>
</dbReference>
<dbReference type="PANTHER" id="PTHR11360">
    <property type="entry name" value="MONOCARBOXYLATE TRANSPORTER"/>
    <property type="match status" value="1"/>
</dbReference>
<feature type="compositionally biased region" description="Polar residues" evidence="2">
    <location>
        <begin position="1"/>
        <end position="10"/>
    </location>
</feature>
<feature type="transmembrane region" description="Helical" evidence="3">
    <location>
        <begin position="413"/>
        <end position="431"/>
    </location>
</feature>
<dbReference type="Pfam" id="PF07690">
    <property type="entry name" value="MFS_1"/>
    <property type="match status" value="2"/>
</dbReference>
<accession>A0AAN8JZ56</accession>
<feature type="transmembrane region" description="Helical" evidence="3">
    <location>
        <begin position="125"/>
        <end position="149"/>
    </location>
</feature>
<evidence type="ECO:0000313" key="6">
    <source>
        <dbReference type="Proteomes" id="UP001347796"/>
    </source>
</evidence>
<evidence type="ECO:0000259" key="4">
    <source>
        <dbReference type="PROSITE" id="PS50850"/>
    </source>
</evidence>
<keyword evidence="6" id="KW-1185">Reference proteome</keyword>
<evidence type="ECO:0000313" key="5">
    <source>
        <dbReference type="EMBL" id="KAK6181688.1"/>
    </source>
</evidence>
<feature type="transmembrane region" description="Helical" evidence="3">
    <location>
        <begin position="31"/>
        <end position="50"/>
    </location>
</feature>
<evidence type="ECO:0000256" key="1">
    <source>
        <dbReference type="ARBA" id="ARBA00004141"/>
    </source>
</evidence>
<feature type="domain" description="Major facilitator superfamily (MFS) profile" evidence="4">
    <location>
        <begin position="345"/>
        <end position="546"/>
    </location>
</feature>